<dbReference type="EMBL" id="BAAAHB010000039">
    <property type="protein sequence ID" value="GAA0471441.1"/>
    <property type="molecule type" value="Genomic_DNA"/>
</dbReference>
<reference evidence="1 2" key="1">
    <citation type="journal article" date="2019" name="Int. J. Syst. Evol. Microbiol.">
        <title>The Global Catalogue of Microorganisms (GCM) 10K type strain sequencing project: providing services to taxonomists for standard genome sequencing and annotation.</title>
        <authorList>
            <consortium name="The Broad Institute Genomics Platform"/>
            <consortium name="The Broad Institute Genome Sequencing Center for Infectious Disease"/>
            <person name="Wu L."/>
            <person name="Ma J."/>
        </authorList>
    </citation>
    <scope>NUCLEOTIDE SEQUENCE [LARGE SCALE GENOMIC DNA]</scope>
    <source>
        <strain evidence="1 2">JCM 10649</strain>
    </source>
</reference>
<evidence type="ECO:0000313" key="1">
    <source>
        <dbReference type="EMBL" id="GAA0471441.1"/>
    </source>
</evidence>
<gene>
    <name evidence="1" type="ORF">GCM10009544_36890</name>
</gene>
<keyword evidence="2" id="KW-1185">Reference proteome</keyword>
<protein>
    <submittedName>
        <fullName evidence="1">Uncharacterized protein</fullName>
    </submittedName>
</protein>
<proteinExistence type="predicted"/>
<dbReference type="Proteomes" id="UP001499895">
    <property type="component" value="Unassembled WGS sequence"/>
</dbReference>
<sequence>MFWRNKTACLIRISEVSGAPRAHRWGAQFGAPGAQSRSGLDVAETRATHAGAAVTQVTAAHAWFRWWP</sequence>
<organism evidence="1 2">
    <name type="scientific">Streptomyces stramineus</name>
    <dbReference type="NCBI Taxonomy" id="173861"/>
    <lineage>
        <taxon>Bacteria</taxon>
        <taxon>Bacillati</taxon>
        <taxon>Actinomycetota</taxon>
        <taxon>Actinomycetes</taxon>
        <taxon>Kitasatosporales</taxon>
        <taxon>Streptomycetaceae</taxon>
        <taxon>Streptomyces</taxon>
    </lineage>
</organism>
<comment type="caution">
    <text evidence="1">The sequence shown here is derived from an EMBL/GenBank/DDBJ whole genome shotgun (WGS) entry which is preliminary data.</text>
</comment>
<name>A0ABN1AA64_9ACTN</name>
<evidence type="ECO:0000313" key="2">
    <source>
        <dbReference type="Proteomes" id="UP001499895"/>
    </source>
</evidence>
<accession>A0ABN1AA64</accession>